<keyword evidence="4" id="KW-0812">Transmembrane</keyword>
<evidence type="ECO:0000256" key="8">
    <source>
        <dbReference type="ARBA" id="ARBA00023136"/>
    </source>
</evidence>
<dbReference type="GO" id="GO:0033842">
    <property type="term" value="F:N-acetyl-beta-glucosaminyl-derivative 4-beta-N-acetylgalactosaminyltransferase activity"/>
    <property type="evidence" value="ECO:0007669"/>
    <property type="project" value="UniProtKB-EC"/>
</dbReference>
<dbReference type="Proteomes" id="UP000694397">
    <property type="component" value="Chromosome 24"/>
</dbReference>
<dbReference type="GeneTree" id="ENSGT01050000244857"/>
<gene>
    <name evidence="11" type="primary">b4galnt3b</name>
</gene>
<keyword evidence="6" id="KW-1133">Transmembrane helix</keyword>
<dbReference type="Gene3D" id="3.90.550.10">
    <property type="entry name" value="Spore Coat Polysaccharide Biosynthesis Protein SpsA, Chain A"/>
    <property type="match status" value="1"/>
</dbReference>
<keyword evidence="5 9" id="KW-0735">Signal-anchor</keyword>
<keyword evidence="8" id="KW-0472">Membrane</keyword>
<evidence type="ECO:0000256" key="1">
    <source>
        <dbReference type="ARBA" id="ARBA00004447"/>
    </source>
</evidence>
<comment type="catalytic activity">
    <reaction evidence="9">
        <text>an N-acetyl-beta-D-glucosaminyl derivative + UDP-N-acetyl-alpha-D-galactosamine = an N-acetyl-beta-D-galactosaminyl-(1-&gt;4)-N-acetyl-beta-D-glucosaminyl derivative + UDP + H(+)</text>
        <dbReference type="Rhea" id="RHEA:20493"/>
        <dbReference type="ChEBI" id="CHEBI:15378"/>
        <dbReference type="ChEBI" id="CHEBI:58223"/>
        <dbReference type="ChEBI" id="CHEBI:61631"/>
        <dbReference type="ChEBI" id="CHEBI:67138"/>
        <dbReference type="ChEBI" id="CHEBI:138027"/>
        <dbReference type="EC" id="2.4.1.244"/>
    </reaction>
</comment>
<accession>A0A8C9U212</accession>
<protein>
    <recommendedName>
        <fullName evidence="9">Beta-1,4-N-acetylgalactosaminyltransferase</fullName>
        <ecNumber evidence="9">2.4.1.244</ecNumber>
    </recommendedName>
</protein>
<evidence type="ECO:0000256" key="7">
    <source>
        <dbReference type="ARBA" id="ARBA00023034"/>
    </source>
</evidence>
<dbReference type="InterPro" id="IPR008428">
    <property type="entry name" value="Chond_GalNAc"/>
</dbReference>
<dbReference type="SUPFAM" id="SSF53448">
    <property type="entry name" value="Nucleotide-diphospho-sugar transferases"/>
    <property type="match status" value="1"/>
</dbReference>
<dbReference type="InterPro" id="IPR011658">
    <property type="entry name" value="PA14_dom"/>
</dbReference>
<evidence type="ECO:0000313" key="12">
    <source>
        <dbReference type="Proteomes" id="UP000694397"/>
    </source>
</evidence>
<dbReference type="Pfam" id="PF05679">
    <property type="entry name" value="CHGN"/>
    <property type="match status" value="1"/>
</dbReference>
<reference evidence="11" key="2">
    <citation type="submission" date="2025-08" db="UniProtKB">
        <authorList>
            <consortium name="Ensembl"/>
        </authorList>
    </citation>
    <scope>IDENTIFICATION</scope>
</reference>
<reference evidence="11" key="3">
    <citation type="submission" date="2025-09" db="UniProtKB">
        <authorList>
            <consortium name="Ensembl"/>
        </authorList>
    </citation>
    <scope>IDENTIFICATION</scope>
</reference>
<dbReference type="PANTHER" id="PTHR12369:SF15">
    <property type="entry name" value="BETA-1,4-N-ACETYLGALACTOSAMINYLTRANSFERASE 3"/>
    <property type="match status" value="1"/>
</dbReference>
<reference evidence="11 12" key="1">
    <citation type="submission" date="2019-04" db="EMBL/GenBank/DDBJ databases">
        <authorList>
            <consortium name="Wellcome Sanger Institute Data Sharing"/>
        </authorList>
    </citation>
    <scope>NUCLEOTIDE SEQUENCE [LARGE SCALE GENOMIC DNA]</scope>
</reference>
<sequence length="831" mass="95244">MVMDPQQLQVLLPLGPCCLPPLQYRGQANLHVFEDWCGSSTDQLRKNIHYPLYPHSRMTVRKLAISPMWSNYGLRIYGYLHPYVDGYLFAVASDDNSEFWLSIDESPLNVQLLAYVGKVGAANWNGFHIFHFGLLPCFCVSHRLSAKKRYFFEIIHKQNDKGTDHVEVVWRLNQPGTSFTIIGSEHISLYTNETALKLNDVGHIPQSAASHVSPPRPPSRSVDMLRDDPRDSFYEIPLINETYVRNVLPKCSYTPSYTIKGFPLLRYQGLQFVHLSFVYPNDYTRLTHMETDNKCFYHENPRYLERWGIGPHVWPQCEPPVEDDLFQYEDNDVPPKKNKRPPDYGDDYDNFAFGRKRKLLSEPLEPTLTPALRQASDPLAQETAVSVAPVLDGDKLIKAPKRKRSSKRRKVIRVGRPVHLQTNPPFPVKITPGGNASDSKFRLTADAALERKMFYSSVTPALPTRESEVEEEGVDYEMINPALFDPEVNWGQTFEVNPMDLQVLRSDWIDLQCNVSGNLLLKHSEALPVVEAFMRNLNQKNPGRFSLLRVVNIERRPDGSQGSRYLLELELRDQTGARLRLSEYVYMLHRRLRQSVLGGPSRAEPVLCSPMGLAWNPSATVHFIVPVKNQARWVQQFITDMESLYRTTGDKNFNVIVTDFGSTDMNVELVLRSSSLPRHQYVRMHGNFERSAGLQAGIDLITDDHSIVFLCDLHIHFPPSIIDTIRKHCVEGKMAFAPIVMRLNCGATPQEPIGFWEVNGFGLLGIYKSDLDAAGGMNTEEFRDRWGGEDWELLDRILEAGLEVERIYIRKFMHHYHSRRGMWNRQSVRSS</sequence>
<evidence type="ECO:0000256" key="2">
    <source>
        <dbReference type="ARBA" id="ARBA00009239"/>
    </source>
</evidence>
<organism evidence="11 12">
    <name type="scientific">Scleropages formosus</name>
    <name type="common">Asian bonytongue</name>
    <name type="synonym">Osteoglossum formosum</name>
    <dbReference type="NCBI Taxonomy" id="113540"/>
    <lineage>
        <taxon>Eukaryota</taxon>
        <taxon>Metazoa</taxon>
        <taxon>Chordata</taxon>
        <taxon>Craniata</taxon>
        <taxon>Vertebrata</taxon>
        <taxon>Euteleostomi</taxon>
        <taxon>Actinopterygii</taxon>
        <taxon>Neopterygii</taxon>
        <taxon>Teleostei</taxon>
        <taxon>Osteoglossocephala</taxon>
        <taxon>Osteoglossomorpha</taxon>
        <taxon>Osteoglossiformes</taxon>
        <taxon>Osteoglossidae</taxon>
        <taxon>Scleropages</taxon>
    </lineage>
</organism>
<keyword evidence="7 9" id="KW-0333">Golgi apparatus</keyword>
<keyword evidence="3 9" id="KW-0808">Transferase</keyword>
<dbReference type="InterPro" id="IPR051227">
    <property type="entry name" value="CS_glycosyltransferase"/>
</dbReference>
<evidence type="ECO:0000256" key="6">
    <source>
        <dbReference type="ARBA" id="ARBA00022989"/>
    </source>
</evidence>
<dbReference type="AlphaFoldDB" id="A0A8C9U212"/>
<comment type="function">
    <text evidence="9">Transfers N-acetylgalactosamine (GalNAc) from UDP-GalNAc to N-acetylglucosamine-beta-benzyl with a beta-1,4-linkage to form N,N'-diacetyllactosediamine, GalNAc-beta-1,4-GlcNAc structures in N-linked glycans and probably O-linked glycans.</text>
</comment>
<evidence type="ECO:0000259" key="10">
    <source>
        <dbReference type="SMART" id="SM00758"/>
    </source>
</evidence>
<feature type="domain" description="PA14" evidence="10">
    <location>
        <begin position="35"/>
        <end position="183"/>
    </location>
</feature>
<evidence type="ECO:0000313" key="11">
    <source>
        <dbReference type="Ensembl" id="ENSSFOP00015059281.1"/>
    </source>
</evidence>
<dbReference type="SMART" id="SM00758">
    <property type="entry name" value="PA14"/>
    <property type="match status" value="1"/>
</dbReference>
<evidence type="ECO:0000256" key="5">
    <source>
        <dbReference type="ARBA" id="ARBA00022968"/>
    </source>
</evidence>
<dbReference type="GO" id="GO:0032580">
    <property type="term" value="C:Golgi cisterna membrane"/>
    <property type="evidence" value="ECO:0007669"/>
    <property type="project" value="UniProtKB-SubCell"/>
</dbReference>
<dbReference type="EC" id="2.4.1.244" evidence="9"/>
<comment type="subcellular location">
    <subcellularLocation>
        <location evidence="1 9">Golgi apparatus</location>
        <location evidence="1 9">Golgi stack membrane</location>
        <topology evidence="1 9">Single-pass type II membrane protein</topology>
    </subcellularLocation>
</comment>
<dbReference type="PANTHER" id="PTHR12369">
    <property type="entry name" value="CHONDROITIN SYNTHASE"/>
    <property type="match status" value="1"/>
</dbReference>
<evidence type="ECO:0000256" key="9">
    <source>
        <dbReference type="RuleBase" id="RU364016"/>
    </source>
</evidence>
<dbReference type="Ensembl" id="ENSSFOT00015051944.1">
    <property type="protein sequence ID" value="ENSSFOP00015059281.1"/>
    <property type="gene ID" value="ENSSFOG00015019985.2"/>
</dbReference>
<proteinExistence type="inferred from homology"/>
<comment type="similarity">
    <text evidence="2 9">Belongs to the chondroitin N-acetylgalactosaminyltransferase family.</text>
</comment>
<evidence type="ECO:0000256" key="4">
    <source>
        <dbReference type="ARBA" id="ARBA00022692"/>
    </source>
</evidence>
<keyword evidence="12" id="KW-1185">Reference proteome</keyword>
<evidence type="ECO:0000256" key="3">
    <source>
        <dbReference type="ARBA" id="ARBA00022679"/>
    </source>
</evidence>
<name>A0A8C9U212_SCLFO</name>
<dbReference type="InterPro" id="IPR029044">
    <property type="entry name" value="Nucleotide-diphossugar_trans"/>
</dbReference>